<dbReference type="Proteomes" id="UP001150062">
    <property type="component" value="Unassembled WGS sequence"/>
</dbReference>
<organism evidence="1 2">
    <name type="scientific">Anaeramoeba flamelloides</name>
    <dbReference type="NCBI Taxonomy" id="1746091"/>
    <lineage>
        <taxon>Eukaryota</taxon>
        <taxon>Metamonada</taxon>
        <taxon>Anaeramoebidae</taxon>
        <taxon>Anaeramoeba</taxon>
    </lineage>
</organism>
<protein>
    <submittedName>
        <fullName evidence="1">Uncharacterized protein</fullName>
    </submittedName>
</protein>
<comment type="caution">
    <text evidence="1">The sequence shown here is derived from an EMBL/GenBank/DDBJ whole genome shotgun (WGS) entry which is preliminary data.</text>
</comment>
<gene>
    <name evidence="1" type="ORF">M0813_12306</name>
</gene>
<evidence type="ECO:0000313" key="2">
    <source>
        <dbReference type="Proteomes" id="UP001150062"/>
    </source>
</evidence>
<evidence type="ECO:0000313" key="1">
    <source>
        <dbReference type="EMBL" id="KAJ6254702.1"/>
    </source>
</evidence>
<sequence>MNKLNFLQNDQEYFQKLDQLQTRFRKRKTQIEYSHCMETKKIQEQCLNKLLQKLKSFDYQKYTQLLDSMGKTPKNRGVPISEVTQQVLKKYKKNTIQTLEEKTNLQTNTKQSVKDILIKNESLLFKNEKFTEGSFIYYNNKTMKNAPVVLTGIKSDGVFLSFLGKSEKFYTIDRLSEEGINLSTKLK</sequence>
<keyword evidence="2" id="KW-1185">Reference proteome</keyword>
<accession>A0ABQ8ZCT5</accession>
<dbReference type="EMBL" id="JAOAOG010000018">
    <property type="protein sequence ID" value="KAJ6254702.1"/>
    <property type="molecule type" value="Genomic_DNA"/>
</dbReference>
<name>A0ABQ8ZCT5_9EUKA</name>
<reference evidence="1" key="1">
    <citation type="submission" date="2022-08" db="EMBL/GenBank/DDBJ databases">
        <title>Novel sulfate-reducing endosymbionts in the free-living metamonad Anaeramoeba.</title>
        <authorList>
            <person name="Jerlstrom-Hultqvist J."/>
            <person name="Cepicka I."/>
            <person name="Gallot-Lavallee L."/>
            <person name="Salas-Leiva D."/>
            <person name="Curtis B.A."/>
            <person name="Zahonova K."/>
            <person name="Pipaliya S."/>
            <person name="Dacks J."/>
            <person name="Roger A.J."/>
        </authorList>
    </citation>
    <scope>NUCLEOTIDE SEQUENCE</scope>
    <source>
        <strain evidence="1">Schooner1</strain>
    </source>
</reference>
<proteinExistence type="predicted"/>